<keyword evidence="3" id="KW-1185">Reference proteome</keyword>
<keyword evidence="1" id="KW-1133">Transmembrane helix</keyword>
<dbReference type="Proteomes" id="UP000053105">
    <property type="component" value="Unassembled WGS sequence"/>
</dbReference>
<evidence type="ECO:0000256" key="1">
    <source>
        <dbReference type="SAM" id="Phobius"/>
    </source>
</evidence>
<dbReference type="InterPro" id="IPR009030">
    <property type="entry name" value="Growth_fac_rcpt_cys_sf"/>
</dbReference>
<gene>
    <name evidence="2" type="ORF">WN51_02433</name>
</gene>
<reference evidence="2 3" key="1">
    <citation type="submission" date="2015-07" db="EMBL/GenBank/DDBJ databases">
        <title>The genome of Melipona quadrifasciata.</title>
        <authorList>
            <person name="Pan H."/>
            <person name="Kapheim K."/>
        </authorList>
    </citation>
    <scope>NUCLEOTIDE SEQUENCE [LARGE SCALE GENOMIC DNA]</scope>
    <source>
        <strain evidence="2">0111107301</strain>
        <tissue evidence="2">Whole body</tissue>
    </source>
</reference>
<name>A0A0N0BE97_9HYME</name>
<sequence>TVSDSLAEFKLVFYGTEMSLELDDDVLDKDKPLPPVNHQDVSVDNAAIGARHNVVESDPWTGSQQVEYVSHQEVQKPTTENQTSGCSSIDPGSGGCLGGCLILLVLTYLLGGASWGGLATSWQNVSLSVRNEKCKLNWYYHDGDCVSKCPSGTYGFSDEAKAVCTDCHYSCLTCSGPSNTECVSCHEDAELSTNLGEPVCVLRELSWTMRSTLWFYQMTVLFSVNVVAFGLIILYMMAKWYLRRRNSKYSEVYGYYKVLYTNDVNSCKDGSQEGACLSDSE</sequence>
<evidence type="ECO:0000313" key="3">
    <source>
        <dbReference type="Proteomes" id="UP000053105"/>
    </source>
</evidence>
<dbReference type="SUPFAM" id="SSF57184">
    <property type="entry name" value="Growth factor receptor domain"/>
    <property type="match status" value="1"/>
</dbReference>
<dbReference type="EMBL" id="KQ435834">
    <property type="protein sequence ID" value="KOX71562.1"/>
    <property type="molecule type" value="Genomic_DNA"/>
</dbReference>
<proteinExistence type="predicted"/>
<evidence type="ECO:0000313" key="2">
    <source>
        <dbReference type="EMBL" id="KOX71562.1"/>
    </source>
</evidence>
<organism evidence="2 3">
    <name type="scientific">Melipona quadrifasciata</name>
    <dbReference type="NCBI Taxonomy" id="166423"/>
    <lineage>
        <taxon>Eukaryota</taxon>
        <taxon>Metazoa</taxon>
        <taxon>Ecdysozoa</taxon>
        <taxon>Arthropoda</taxon>
        <taxon>Hexapoda</taxon>
        <taxon>Insecta</taxon>
        <taxon>Pterygota</taxon>
        <taxon>Neoptera</taxon>
        <taxon>Endopterygota</taxon>
        <taxon>Hymenoptera</taxon>
        <taxon>Apocrita</taxon>
        <taxon>Aculeata</taxon>
        <taxon>Apoidea</taxon>
        <taxon>Anthophila</taxon>
        <taxon>Apidae</taxon>
        <taxon>Melipona</taxon>
    </lineage>
</organism>
<feature type="transmembrane region" description="Helical" evidence="1">
    <location>
        <begin position="96"/>
        <end position="118"/>
    </location>
</feature>
<dbReference type="STRING" id="166423.A0A0N0BE97"/>
<dbReference type="Gene3D" id="2.10.220.10">
    <property type="entry name" value="Hormone Receptor, Insulin-like Growth Factor Receptor 1, Chain A, domain 2"/>
    <property type="match status" value="1"/>
</dbReference>
<dbReference type="AlphaFoldDB" id="A0A0N0BE97"/>
<feature type="non-terminal residue" evidence="2">
    <location>
        <position position="1"/>
    </location>
</feature>
<dbReference type="OrthoDB" id="300641at2759"/>
<feature type="transmembrane region" description="Helical" evidence="1">
    <location>
        <begin position="214"/>
        <end position="238"/>
    </location>
</feature>
<keyword evidence="1" id="KW-0472">Membrane</keyword>
<accession>A0A0N0BE97</accession>
<keyword evidence="1" id="KW-0812">Transmembrane</keyword>
<protein>
    <submittedName>
        <fullName evidence="2">Extracellular matrix protein FRAS1</fullName>
    </submittedName>
</protein>